<protein>
    <submittedName>
        <fullName evidence="2">Uncharacterized protein</fullName>
    </submittedName>
</protein>
<dbReference type="AlphaFoldDB" id="L2G956"/>
<evidence type="ECO:0000313" key="2">
    <source>
        <dbReference type="EMBL" id="ELA35199.1"/>
    </source>
</evidence>
<feature type="region of interest" description="Disordered" evidence="1">
    <location>
        <begin position="106"/>
        <end position="130"/>
    </location>
</feature>
<proteinExistence type="predicted"/>
<reference evidence="2" key="1">
    <citation type="submission" date="2012-08" db="EMBL/GenBank/DDBJ databases">
        <title>Genome analysis of Colletotrichum orbiculare and Colletotrichum fructicola.</title>
        <authorList>
            <person name="Gan P.H.P."/>
            <person name="Ikeda K."/>
            <person name="Irieda H."/>
            <person name="Narusaka M."/>
            <person name="O'Connell R.J."/>
            <person name="Narusaka Y."/>
            <person name="Takano Y."/>
            <person name="Kubo Y."/>
            <person name="Shirasu K."/>
        </authorList>
    </citation>
    <scope>NUCLEOTIDE SEQUENCE</scope>
    <source>
        <strain evidence="2">Nara gc5</strain>
    </source>
</reference>
<organism evidence="2">
    <name type="scientific">Colletotrichum fructicola (strain Nara gc5)</name>
    <name type="common">Anthracnose fungus</name>
    <name type="synonym">Colletotrichum gloeosporioides (strain Nara gc5)</name>
    <dbReference type="NCBI Taxonomy" id="1213859"/>
    <lineage>
        <taxon>Eukaryota</taxon>
        <taxon>Fungi</taxon>
        <taxon>Dikarya</taxon>
        <taxon>Ascomycota</taxon>
        <taxon>Pezizomycotina</taxon>
        <taxon>Sordariomycetes</taxon>
        <taxon>Hypocreomycetidae</taxon>
        <taxon>Glomerellales</taxon>
        <taxon>Glomerellaceae</taxon>
        <taxon>Colletotrichum</taxon>
        <taxon>Colletotrichum gloeosporioides species complex</taxon>
    </lineage>
</organism>
<dbReference type="HOGENOM" id="CLU_395866_0_0_1"/>
<evidence type="ECO:0000256" key="1">
    <source>
        <dbReference type="SAM" id="MobiDB-lite"/>
    </source>
</evidence>
<dbReference type="EMBL" id="KB020582">
    <property type="protein sequence ID" value="ELA35199.1"/>
    <property type="molecule type" value="Genomic_DNA"/>
</dbReference>
<feature type="non-terminal residue" evidence="2">
    <location>
        <position position="811"/>
    </location>
</feature>
<gene>
    <name evidence="2" type="ORF">CGGC5_5044</name>
</gene>
<feature type="compositionally biased region" description="Basic and acidic residues" evidence="1">
    <location>
        <begin position="106"/>
        <end position="120"/>
    </location>
</feature>
<name>L2G956_COLFN</name>
<sequence length="811" mass="90959">MASTPPIVADTISSTAFSKVQCDGTLRFSLSASSRFFSTRQSDLTVAVPLHLPVLLATLLQNLLSNTRKLAPVSLKVHANALLLRAAGCENRLGIAMGNLEEDVEDASRRLGERQAKGGDENTTQAMEPSEPRELVAFPDSHFAQEIQRIKNALATSGFKHFNLSGLSAGFDCFEVVKAVHDHAATKNLKSFLIVPSYTEAVAIKNRGFFNVLTMEVASHLKKTDRFKDLIGSRAVLFVKLDGSRTIASDVIGCFIQRLVKESAKDNYAWNLVVMSSFFTPSPAPFGNLSEPDTNLGLPFERCLELESSQPPVPMEALGQHEGWNDRMERLVNEVFRKNRSGFIVCFVPRHLVRMALEFVPSKVILSAFDLYVDHDSWIDPRGKQQILMLDPYNIHSNFVWNIPNVTDVLTTGTKRGFFFDQKLGRVIERTVPLSRRELYQQMAICRQSQYDATLHCDFDFLAALQEQPWEPAPQTDDSSMFDFLNIKNWPDLPPSADNRSLQTQRATTMKRFKTLGCIEDGDEEGTYRLTADLGIMMRENLHCFPELSINAACMIAALQFQDASPHAYRTVLLLAAIMSVGLVSTDSPMVRWHDGEPPEFLYGGPQRTLGDMLCGSASGLFHRGAPWLVLGVWETYRVESDDFTTSGLVFRDTGENWQPVADGTFMIDVLRARQVAELVERMRNLFGGDFPEVRHDESSPPLEDWEFEIVEECLIHGWLSNMLVWPENTRRFFDAATEEAADLNCDFGPDLDHIEKTLSQDGNTESHNFILYHHLADQDGVKAAFGFVVGLETLQRVMGRLVSDHDGEDE</sequence>
<accession>L2G956</accession>